<name>A0A4P6JT88_KTERU</name>
<keyword evidence="6 7" id="KW-0472">Membrane</keyword>
<evidence type="ECO:0000256" key="2">
    <source>
        <dbReference type="ARBA" id="ARBA00022448"/>
    </source>
</evidence>
<dbReference type="AlphaFoldDB" id="A0A4P6JT88"/>
<dbReference type="EMBL" id="CP035758">
    <property type="protein sequence ID" value="QBD78644.1"/>
    <property type="molecule type" value="Genomic_DNA"/>
</dbReference>
<feature type="transmembrane region" description="Helical" evidence="7">
    <location>
        <begin position="106"/>
        <end position="130"/>
    </location>
</feature>
<proteinExistence type="inferred from homology"/>
<dbReference type="RefSeq" id="WP_129889697.1">
    <property type="nucleotide sequence ID" value="NZ_CP035758.1"/>
</dbReference>
<dbReference type="OrthoDB" id="31780at2"/>
<dbReference type="CDD" id="cd06261">
    <property type="entry name" value="TM_PBP2"/>
    <property type="match status" value="1"/>
</dbReference>
<dbReference type="PROSITE" id="PS50928">
    <property type="entry name" value="ABC_TM1"/>
    <property type="match status" value="1"/>
</dbReference>
<dbReference type="Pfam" id="PF00528">
    <property type="entry name" value="BPD_transp_1"/>
    <property type="match status" value="1"/>
</dbReference>
<dbReference type="SUPFAM" id="SSF161098">
    <property type="entry name" value="MetI-like"/>
    <property type="match status" value="1"/>
</dbReference>
<organism evidence="9 10">
    <name type="scientific">Ktedonosporobacter rubrisoli</name>
    <dbReference type="NCBI Taxonomy" id="2509675"/>
    <lineage>
        <taxon>Bacteria</taxon>
        <taxon>Bacillati</taxon>
        <taxon>Chloroflexota</taxon>
        <taxon>Ktedonobacteria</taxon>
        <taxon>Ktedonobacterales</taxon>
        <taxon>Ktedonosporobacteraceae</taxon>
        <taxon>Ktedonosporobacter</taxon>
    </lineage>
</organism>
<keyword evidence="5 7" id="KW-1133">Transmembrane helix</keyword>
<protein>
    <submittedName>
        <fullName evidence="9">Carbohydrate ABC transporter permease</fullName>
    </submittedName>
</protein>
<comment type="subcellular location">
    <subcellularLocation>
        <location evidence="1 7">Cell membrane</location>
        <topology evidence="1 7">Multi-pass membrane protein</topology>
    </subcellularLocation>
</comment>
<feature type="transmembrane region" description="Helical" evidence="7">
    <location>
        <begin position="12"/>
        <end position="36"/>
    </location>
</feature>
<dbReference type="GO" id="GO:0005886">
    <property type="term" value="C:plasma membrane"/>
    <property type="evidence" value="ECO:0007669"/>
    <property type="project" value="UniProtKB-SubCell"/>
</dbReference>
<feature type="domain" description="ABC transmembrane type-1" evidence="8">
    <location>
        <begin position="71"/>
        <end position="260"/>
    </location>
</feature>
<evidence type="ECO:0000256" key="1">
    <source>
        <dbReference type="ARBA" id="ARBA00004651"/>
    </source>
</evidence>
<evidence type="ECO:0000256" key="4">
    <source>
        <dbReference type="ARBA" id="ARBA00022692"/>
    </source>
</evidence>
<keyword evidence="2 7" id="KW-0813">Transport</keyword>
<keyword evidence="3" id="KW-1003">Cell membrane</keyword>
<evidence type="ECO:0000256" key="5">
    <source>
        <dbReference type="ARBA" id="ARBA00022989"/>
    </source>
</evidence>
<dbReference type="InterPro" id="IPR035906">
    <property type="entry name" value="MetI-like_sf"/>
</dbReference>
<gene>
    <name evidence="9" type="ORF">EPA93_22690</name>
</gene>
<dbReference type="Proteomes" id="UP000290365">
    <property type="component" value="Chromosome"/>
</dbReference>
<evidence type="ECO:0000313" key="9">
    <source>
        <dbReference type="EMBL" id="QBD78644.1"/>
    </source>
</evidence>
<sequence length="275" mass="30790">MSVSLRQVRVFSTYVALLLAAIVLLFPLFFSLSIALQGPTMTPHLIPDVRDLDVSVFASVLIQQPVLVRWILNSFVVSSLVTVGVLCTSALAAYAFSYLEFWGKQIFFVAALGTLMIPFEATLVPNYLLISHLGWHDSYQGLIVPFLASAFGIFLLRQYFLTIPRELREAATLDGCGHLRYLWSFMLPLSRPALATLGLYTFLSTWNQFYWPLLVTDSTQWRTTQIGITIFHSSEAQILNTQMAATLIILIPTLIPLIFGQRQLVRGLTAGILKD</sequence>
<evidence type="ECO:0000256" key="3">
    <source>
        <dbReference type="ARBA" id="ARBA00022475"/>
    </source>
</evidence>
<dbReference type="InterPro" id="IPR000515">
    <property type="entry name" value="MetI-like"/>
</dbReference>
<evidence type="ECO:0000256" key="6">
    <source>
        <dbReference type="ARBA" id="ARBA00023136"/>
    </source>
</evidence>
<dbReference type="Gene3D" id="1.10.3720.10">
    <property type="entry name" value="MetI-like"/>
    <property type="match status" value="1"/>
</dbReference>
<reference evidence="9 10" key="1">
    <citation type="submission" date="2019-01" db="EMBL/GenBank/DDBJ databases">
        <title>Ktedonosporobacter rubrisoli SCAWS-G2.</title>
        <authorList>
            <person name="Huang Y."/>
            <person name="Yan B."/>
        </authorList>
    </citation>
    <scope>NUCLEOTIDE SEQUENCE [LARGE SCALE GENOMIC DNA]</scope>
    <source>
        <strain evidence="9 10">SCAWS-G2</strain>
    </source>
</reference>
<accession>A0A4P6JT88</accession>
<dbReference type="PANTHER" id="PTHR43744">
    <property type="entry name" value="ABC TRANSPORTER PERMEASE PROTEIN MG189-RELATED-RELATED"/>
    <property type="match status" value="1"/>
</dbReference>
<dbReference type="PANTHER" id="PTHR43744:SF8">
    <property type="entry name" value="SN-GLYCEROL-3-PHOSPHATE TRANSPORT SYSTEM PERMEASE PROTEIN UGPE"/>
    <property type="match status" value="1"/>
</dbReference>
<dbReference type="KEGG" id="kbs:EPA93_22690"/>
<feature type="transmembrane region" description="Helical" evidence="7">
    <location>
        <begin position="70"/>
        <end position="94"/>
    </location>
</feature>
<dbReference type="GO" id="GO:0055085">
    <property type="term" value="P:transmembrane transport"/>
    <property type="evidence" value="ECO:0007669"/>
    <property type="project" value="InterPro"/>
</dbReference>
<keyword evidence="10" id="KW-1185">Reference proteome</keyword>
<evidence type="ECO:0000313" key="10">
    <source>
        <dbReference type="Proteomes" id="UP000290365"/>
    </source>
</evidence>
<feature type="transmembrane region" description="Helical" evidence="7">
    <location>
        <begin position="181"/>
        <end position="203"/>
    </location>
</feature>
<keyword evidence="4 7" id="KW-0812">Transmembrane</keyword>
<evidence type="ECO:0000256" key="7">
    <source>
        <dbReference type="RuleBase" id="RU363032"/>
    </source>
</evidence>
<comment type="similarity">
    <text evidence="7">Belongs to the binding-protein-dependent transport system permease family.</text>
</comment>
<feature type="transmembrane region" description="Helical" evidence="7">
    <location>
        <begin position="142"/>
        <end position="160"/>
    </location>
</feature>
<feature type="transmembrane region" description="Helical" evidence="7">
    <location>
        <begin position="241"/>
        <end position="259"/>
    </location>
</feature>
<evidence type="ECO:0000259" key="8">
    <source>
        <dbReference type="PROSITE" id="PS50928"/>
    </source>
</evidence>